<reference evidence="2 3" key="1">
    <citation type="submission" date="2015-10" db="EMBL/GenBank/DDBJ databases">
        <title>Corynebacteirum lowii and Corynebacterium oculi species nova, derived from human clinical disease and and emended description of Corynebacterium mastiditis.</title>
        <authorList>
            <person name="Bernard K."/>
            <person name="Pacheco A.L."/>
            <person name="Mcdougall C."/>
            <person name="Burtx T."/>
            <person name="Weibe D."/>
            <person name="Tyler S."/>
            <person name="Olson A.B."/>
            <person name="Cnockaert M."/>
            <person name="Eguchi H."/>
            <person name="Kuwahara T."/>
            <person name="Nakayama-Imaohji H."/>
            <person name="Boudewijins M."/>
            <person name="Van Hoecke F."/>
            <person name="Bernier A.-M."/>
            <person name="Vandamme P."/>
        </authorList>
    </citation>
    <scope>NUCLEOTIDE SEQUENCE [LARGE SCALE GENOMIC DNA]</scope>
    <source>
        <strain evidence="2 3">NML 130210</strain>
    </source>
</reference>
<dbReference type="Proteomes" id="UP000050517">
    <property type="component" value="Unassembled WGS sequence"/>
</dbReference>
<dbReference type="AlphaFoldDB" id="A0A0Q0Z476"/>
<dbReference type="Pfam" id="PF03372">
    <property type="entry name" value="Exo_endo_phos"/>
    <property type="match status" value="1"/>
</dbReference>
<dbReference type="PATRIC" id="fig|1544416.3.peg.1029"/>
<dbReference type="SUPFAM" id="SSF56219">
    <property type="entry name" value="DNase I-like"/>
    <property type="match status" value="1"/>
</dbReference>
<sequence>MKVLSLNAHSWCEPDQPAKIMDTARLIVEEGVDVVAVQEANQLQGGVPWRSTRYGGPSALPMGADNYAQALAEACAHLGGEYRCYWAEAHQGFGKYDEGVGLLVRAEEHAAEAHAVVLAEYPYADVRRRVALALKIRGWGWVLSGHFSWWKREGQALFAQEWEAIEGFARRHPGERVCVAGDLNNPATVAGEGYSLIRQRGWMDTRDLARDVEGHDTIAGKISGWEGARAGARIDYVLVNEPLPVASHRVVFAGEGSPVVSDHYGVLVDMEQDTGKGEEHDAGE</sequence>
<accession>A0A0Q0Z476</accession>
<dbReference type="STRING" id="1544416.Cocul_01026"/>
<dbReference type="InterPro" id="IPR036691">
    <property type="entry name" value="Endo/exonu/phosph_ase_sf"/>
</dbReference>
<keyword evidence="3" id="KW-1185">Reference proteome</keyword>
<dbReference type="RefSeq" id="WP_055122202.1">
    <property type="nucleotide sequence ID" value="NZ_LKST01000002.1"/>
</dbReference>
<dbReference type="EC" id="3.1.3.90" evidence="2"/>
<dbReference type="EMBL" id="LKST01000002">
    <property type="protein sequence ID" value="KQB84229.1"/>
    <property type="molecule type" value="Genomic_DNA"/>
</dbReference>
<dbReference type="OrthoDB" id="9812537at2"/>
<evidence type="ECO:0000259" key="1">
    <source>
        <dbReference type="Pfam" id="PF03372"/>
    </source>
</evidence>
<keyword evidence="2" id="KW-0378">Hydrolase</keyword>
<evidence type="ECO:0000313" key="3">
    <source>
        <dbReference type="Proteomes" id="UP000050517"/>
    </source>
</evidence>
<gene>
    <name evidence="2" type="primary">mapP</name>
    <name evidence="2" type="ORF">Cocul_01026</name>
</gene>
<organism evidence="2 3">
    <name type="scientific">Corynebacterium oculi</name>
    <dbReference type="NCBI Taxonomy" id="1544416"/>
    <lineage>
        <taxon>Bacteria</taxon>
        <taxon>Bacillati</taxon>
        <taxon>Actinomycetota</taxon>
        <taxon>Actinomycetes</taxon>
        <taxon>Mycobacteriales</taxon>
        <taxon>Corynebacteriaceae</taxon>
        <taxon>Corynebacterium</taxon>
    </lineage>
</organism>
<evidence type="ECO:0000313" key="2">
    <source>
        <dbReference type="EMBL" id="KQB84229.1"/>
    </source>
</evidence>
<dbReference type="InterPro" id="IPR005135">
    <property type="entry name" value="Endo/exonuclease/phosphatase"/>
</dbReference>
<protein>
    <submittedName>
        <fullName evidence="2">Maltose 6'-phosphate phosphatase</fullName>
        <ecNumber evidence="2">3.1.3.90</ecNumber>
    </submittedName>
</protein>
<name>A0A0Q0Z476_9CORY</name>
<comment type="caution">
    <text evidence="2">The sequence shown here is derived from an EMBL/GenBank/DDBJ whole genome shotgun (WGS) entry which is preliminary data.</text>
</comment>
<feature type="domain" description="Endonuclease/exonuclease/phosphatase" evidence="1">
    <location>
        <begin position="24"/>
        <end position="263"/>
    </location>
</feature>
<dbReference type="Gene3D" id="3.60.10.10">
    <property type="entry name" value="Endonuclease/exonuclease/phosphatase"/>
    <property type="match status" value="1"/>
</dbReference>
<proteinExistence type="predicted"/>
<dbReference type="GO" id="GO:0016787">
    <property type="term" value="F:hydrolase activity"/>
    <property type="evidence" value="ECO:0007669"/>
    <property type="project" value="UniProtKB-KW"/>
</dbReference>